<dbReference type="AlphaFoldDB" id="A0A4D9EKC9"/>
<proteinExistence type="predicted"/>
<protein>
    <submittedName>
        <fullName evidence="2">39S ribosomal protein L30, mitochondrial</fullName>
    </submittedName>
</protein>
<comment type="caution">
    <text evidence="2">The sequence shown here is derived from an EMBL/GenBank/DDBJ whole genome shotgun (WGS) entry which is preliminary data.</text>
</comment>
<accession>A0A4D9EKC9</accession>
<dbReference type="Proteomes" id="UP000297703">
    <property type="component" value="Unassembled WGS sequence"/>
</dbReference>
<sequence>MGSCEHSLDTCPLSGSAAGRPAQTEQLRYCQSWAGKVQLANQCRRESYGSGHWGQASLEHLLAQDVTGREGGEVWNSKCQETLLQGKLEKHRTSEKTHM</sequence>
<reference evidence="2 3" key="1">
    <citation type="submission" date="2019-04" db="EMBL/GenBank/DDBJ databases">
        <title>Draft genome of the big-headed turtle Platysternon megacephalum.</title>
        <authorList>
            <person name="Gong S."/>
        </authorList>
    </citation>
    <scope>NUCLEOTIDE SEQUENCE [LARGE SCALE GENOMIC DNA]</scope>
    <source>
        <strain evidence="2">DO16091913</strain>
        <tissue evidence="2">Muscle</tissue>
    </source>
</reference>
<organism evidence="2 3">
    <name type="scientific">Platysternon megacephalum</name>
    <name type="common">big-headed turtle</name>
    <dbReference type="NCBI Taxonomy" id="55544"/>
    <lineage>
        <taxon>Eukaryota</taxon>
        <taxon>Metazoa</taxon>
        <taxon>Chordata</taxon>
        <taxon>Craniata</taxon>
        <taxon>Vertebrata</taxon>
        <taxon>Euteleostomi</taxon>
        <taxon>Archelosauria</taxon>
        <taxon>Testudinata</taxon>
        <taxon>Testudines</taxon>
        <taxon>Cryptodira</taxon>
        <taxon>Durocryptodira</taxon>
        <taxon>Testudinoidea</taxon>
        <taxon>Platysternidae</taxon>
        <taxon>Platysternon</taxon>
    </lineage>
</organism>
<name>A0A4D9EKC9_9SAUR</name>
<keyword evidence="2" id="KW-0687">Ribonucleoprotein</keyword>
<reference evidence="2 3" key="2">
    <citation type="submission" date="2019-04" db="EMBL/GenBank/DDBJ databases">
        <title>The genome sequence of big-headed turtle.</title>
        <authorList>
            <person name="Gong S."/>
        </authorList>
    </citation>
    <scope>NUCLEOTIDE SEQUENCE [LARGE SCALE GENOMIC DNA]</scope>
    <source>
        <strain evidence="2">DO16091913</strain>
        <tissue evidence="2">Muscle</tissue>
    </source>
</reference>
<dbReference type="EMBL" id="QXTE01000096">
    <property type="protein sequence ID" value="TFK06534.1"/>
    <property type="molecule type" value="Genomic_DNA"/>
</dbReference>
<feature type="region of interest" description="Disordered" evidence="1">
    <location>
        <begin position="1"/>
        <end position="21"/>
    </location>
</feature>
<evidence type="ECO:0000313" key="2">
    <source>
        <dbReference type="EMBL" id="TFK06534.1"/>
    </source>
</evidence>
<evidence type="ECO:0000256" key="1">
    <source>
        <dbReference type="SAM" id="MobiDB-lite"/>
    </source>
</evidence>
<evidence type="ECO:0000313" key="3">
    <source>
        <dbReference type="Proteomes" id="UP000297703"/>
    </source>
</evidence>
<gene>
    <name evidence="2" type="ORF">DR999_PMT10849</name>
</gene>
<keyword evidence="2" id="KW-0689">Ribosomal protein</keyword>
<keyword evidence="3" id="KW-1185">Reference proteome</keyword>
<dbReference type="GO" id="GO:0005840">
    <property type="term" value="C:ribosome"/>
    <property type="evidence" value="ECO:0007669"/>
    <property type="project" value="UniProtKB-KW"/>
</dbReference>